<reference evidence="1" key="1">
    <citation type="submission" date="2020-03" db="EMBL/GenBank/DDBJ databases">
        <title>A high-quality chromosome-level genome assembly of a woody plant with both climbing and erect habits, Rhamnella rubrinervis.</title>
        <authorList>
            <person name="Lu Z."/>
            <person name="Yang Y."/>
            <person name="Zhu X."/>
            <person name="Sun Y."/>
        </authorList>
    </citation>
    <scope>NUCLEOTIDE SEQUENCE</scope>
    <source>
        <strain evidence="1">BYM</strain>
        <tissue evidence="1">Leaf</tissue>
    </source>
</reference>
<evidence type="ECO:0000313" key="1">
    <source>
        <dbReference type="EMBL" id="KAF3453977.1"/>
    </source>
</evidence>
<comment type="caution">
    <text evidence="1">The sequence shown here is derived from an EMBL/GenBank/DDBJ whole genome shotgun (WGS) entry which is preliminary data.</text>
</comment>
<dbReference type="EMBL" id="VOIH02000002">
    <property type="protein sequence ID" value="KAF3453977.1"/>
    <property type="molecule type" value="Genomic_DNA"/>
</dbReference>
<gene>
    <name evidence="1" type="ORF">FNV43_RR04419</name>
</gene>
<keyword evidence="2" id="KW-1185">Reference proteome</keyword>
<name>A0A8K0HJI8_9ROSA</name>
<protein>
    <submittedName>
        <fullName evidence="1">Uncharacterized protein</fullName>
    </submittedName>
</protein>
<evidence type="ECO:0000313" key="2">
    <source>
        <dbReference type="Proteomes" id="UP000796880"/>
    </source>
</evidence>
<proteinExistence type="predicted"/>
<dbReference type="Proteomes" id="UP000796880">
    <property type="component" value="Unassembled WGS sequence"/>
</dbReference>
<dbReference type="AlphaFoldDB" id="A0A8K0HJI8"/>
<sequence>MSLRGLELKLYRSRNSEGLKVLMKQKLKELSKQNLRVLMSKVPYSVLGCTLMGEAQALSAKEAKVQRVECLGEVHYGALLGCTGAPLGCTDEVHQGALLKCNGKYGALKCTLGMHCDKVHYCTGEMQVLNQVHNLDARESWGDALRKECHIIWGTGVISAKDTSTFKLVIRNLEGFEQKFSKLKCNDYSRCGLSVHVV</sequence>
<organism evidence="1 2">
    <name type="scientific">Rhamnella rubrinervis</name>
    <dbReference type="NCBI Taxonomy" id="2594499"/>
    <lineage>
        <taxon>Eukaryota</taxon>
        <taxon>Viridiplantae</taxon>
        <taxon>Streptophyta</taxon>
        <taxon>Embryophyta</taxon>
        <taxon>Tracheophyta</taxon>
        <taxon>Spermatophyta</taxon>
        <taxon>Magnoliopsida</taxon>
        <taxon>eudicotyledons</taxon>
        <taxon>Gunneridae</taxon>
        <taxon>Pentapetalae</taxon>
        <taxon>rosids</taxon>
        <taxon>fabids</taxon>
        <taxon>Rosales</taxon>
        <taxon>Rhamnaceae</taxon>
        <taxon>rhamnoid group</taxon>
        <taxon>Rhamneae</taxon>
        <taxon>Rhamnella</taxon>
    </lineage>
</organism>
<accession>A0A8K0HJI8</accession>